<sequence>MVLYIILAIILPPLAVGLLYGIGTEFLISLVLTLLFFLPGVIYALIMVLKKG</sequence>
<evidence type="ECO:0000313" key="8">
    <source>
        <dbReference type="Proteomes" id="UP000486602"/>
    </source>
</evidence>
<protein>
    <submittedName>
        <fullName evidence="7">YqaE/Pmp3 family membrane protein</fullName>
    </submittedName>
</protein>
<reference evidence="7 8" key="1">
    <citation type="submission" date="2020-02" db="EMBL/GenBank/DDBJ databases">
        <title>Out from the shadows clarifying the taxonomy of the family Cryomorphaceae and related taxa by utilizing the GTDB taxonomic framework.</title>
        <authorList>
            <person name="Bowman J.P."/>
        </authorList>
    </citation>
    <scope>NUCLEOTIDE SEQUENCE [LARGE SCALE GENOMIC DNA]</scope>
    <source>
        <strain evidence="7 8">QSSC 1-22</strain>
    </source>
</reference>
<dbReference type="PROSITE" id="PS01309">
    <property type="entry name" value="UPF0057"/>
    <property type="match status" value="1"/>
</dbReference>
<evidence type="ECO:0000256" key="4">
    <source>
        <dbReference type="ARBA" id="ARBA00022989"/>
    </source>
</evidence>
<evidence type="ECO:0000256" key="1">
    <source>
        <dbReference type="ARBA" id="ARBA00004370"/>
    </source>
</evidence>
<feature type="transmembrane region" description="Helical" evidence="6">
    <location>
        <begin position="27"/>
        <end position="49"/>
    </location>
</feature>
<dbReference type="AlphaFoldDB" id="A0A7K3WMB4"/>
<organism evidence="7 8">
    <name type="scientific">Cryomorpha ignava</name>
    <dbReference type="NCBI Taxonomy" id="101383"/>
    <lineage>
        <taxon>Bacteria</taxon>
        <taxon>Pseudomonadati</taxon>
        <taxon>Bacteroidota</taxon>
        <taxon>Flavobacteriia</taxon>
        <taxon>Flavobacteriales</taxon>
        <taxon>Cryomorphaceae</taxon>
        <taxon>Cryomorpha</taxon>
    </lineage>
</organism>
<keyword evidence="4 6" id="KW-1133">Transmembrane helix</keyword>
<keyword evidence="3 6" id="KW-0812">Transmembrane</keyword>
<accession>A0A7K3WMB4</accession>
<dbReference type="EMBL" id="JAAGVY010000004">
    <property type="protein sequence ID" value="NEN22614.1"/>
    <property type="molecule type" value="Genomic_DNA"/>
</dbReference>
<keyword evidence="8" id="KW-1185">Reference proteome</keyword>
<evidence type="ECO:0000256" key="2">
    <source>
        <dbReference type="ARBA" id="ARBA00009530"/>
    </source>
</evidence>
<evidence type="ECO:0000256" key="5">
    <source>
        <dbReference type="ARBA" id="ARBA00023136"/>
    </source>
</evidence>
<dbReference type="GO" id="GO:0016020">
    <property type="term" value="C:membrane"/>
    <property type="evidence" value="ECO:0007669"/>
    <property type="project" value="UniProtKB-SubCell"/>
</dbReference>
<comment type="similarity">
    <text evidence="2">Belongs to the UPF0057 (PMP3) family.</text>
</comment>
<dbReference type="PANTHER" id="PTHR21659">
    <property type="entry name" value="HYDROPHOBIC PROTEIN RCI2 LOW TEMPERATURE AND SALT RESPONSIVE PROTEIN LTI6 -RELATED"/>
    <property type="match status" value="1"/>
</dbReference>
<dbReference type="Pfam" id="PF01679">
    <property type="entry name" value="Pmp3"/>
    <property type="match status" value="1"/>
</dbReference>
<proteinExistence type="inferred from homology"/>
<dbReference type="Proteomes" id="UP000486602">
    <property type="component" value="Unassembled WGS sequence"/>
</dbReference>
<evidence type="ECO:0000256" key="6">
    <source>
        <dbReference type="SAM" id="Phobius"/>
    </source>
</evidence>
<comment type="subcellular location">
    <subcellularLocation>
        <location evidence="1">Membrane</location>
    </subcellularLocation>
</comment>
<gene>
    <name evidence="7" type="ORF">G3O08_03730</name>
</gene>
<comment type="caution">
    <text evidence="7">The sequence shown here is derived from an EMBL/GenBank/DDBJ whole genome shotgun (WGS) entry which is preliminary data.</text>
</comment>
<evidence type="ECO:0000256" key="3">
    <source>
        <dbReference type="ARBA" id="ARBA00022692"/>
    </source>
</evidence>
<evidence type="ECO:0000313" key="7">
    <source>
        <dbReference type="EMBL" id="NEN22614.1"/>
    </source>
</evidence>
<name>A0A7K3WMB4_9FLAO</name>
<dbReference type="InterPro" id="IPR000612">
    <property type="entry name" value="PMP3"/>
</dbReference>
<dbReference type="PANTHER" id="PTHR21659:SF42">
    <property type="entry name" value="UPF0057 MEMBRANE PROTEIN ZK632.10-RELATED"/>
    <property type="match status" value="1"/>
</dbReference>
<keyword evidence="5 6" id="KW-0472">Membrane</keyword>